<evidence type="ECO:0000259" key="1">
    <source>
        <dbReference type="Pfam" id="PF01498"/>
    </source>
</evidence>
<dbReference type="GO" id="GO:0015074">
    <property type="term" value="P:DNA integration"/>
    <property type="evidence" value="ECO:0007669"/>
    <property type="project" value="InterPro"/>
</dbReference>
<proteinExistence type="predicted"/>
<dbReference type="GO" id="GO:0003677">
    <property type="term" value="F:DNA binding"/>
    <property type="evidence" value="ECO:0007669"/>
    <property type="project" value="InterPro"/>
</dbReference>
<dbReference type="Proteomes" id="UP000716291">
    <property type="component" value="Unassembled WGS sequence"/>
</dbReference>
<dbReference type="InterPro" id="IPR002492">
    <property type="entry name" value="Transposase_Tc1-like"/>
</dbReference>
<comment type="caution">
    <text evidence="2">The sequence shown here is derived from an EMBL/GenBank/DDBJ whole genome shotgun (WGS) entry which is preliminary data.</text>
</comment>
<reference evidence="2" key="1">
    <citation type="journal article" date="2020" name="Microb. Genom.">
        <title>Genetic diversity of clinical and environmental Mucorales isolates obtained from an investigation of mucormycosis cases among solid organ transplant recipients.</title>
        <authorList>
            <person name="Nguyen M.H."/>
            <person name="Kaul D."/>
            <person name="Muto C."/>
            <person name="Cheng S.J."/>
            <person name="Richter R.A."/>
            <person name="Bruno V.M."/>
            <person name="Liu G."/>
            <person name="Beyhan S."/>
            <person name="Sundermann A.J."/>
            <person name="Mounaud S."/>
            <person name="Pasculle A.W."/>
            <person name="Nierman W.C."/>
            <person name="Driscoll E."/>
            <person name="Cumbie R."/>
            <person name="Clancy C.J."/>
            <person name="Dupont C.L."/>
        </authorList>
    </citation>
    <scope>NUCLEOTIDE SEQUENCE</scope>
    <source>
        <strain evidence="2">GL11</strain>
    </source>
</reference>
<dbReference type="Gene3D" id="3.30.420.10">
    <property type="entry name" value="Ribonuclease H-like superfamily/Ribonuclease H"/>
    <property type="match status" value="1"/>
</dbReference>
<dbReference type="InterPro" id="IPR036397">
    <property type="entry name" value="RNaseH_sf"/>
</dbReference>
<evidence type="ECO:0000313" key="3">
    <source>
        <dbReference type="Proteomes" id="UP000716291"/>
    </source>
</evidence>
<evidence type="ECO:0000313" key="2">
    <source>
        <dbReference type="EMBL" id="KAG1301648.1"/>
    </source>
</evidence>
<dbReference type="GO" id="GO:0006313">
    <property type="term" value="P:DNA transposition"/>
    <property type="evidence" value="ECO:0007669"/>
    <property type="project" value="InterPro"/>
</dbReference>
<accession>A0A9P7BMH4</accession>
<name>A0A9P7BMH4_RHIOR</name>
<dbReference type="Pfam" id="PF01498">
    <property type="entry name" value="HTH_Tnp_Tc3_2"/>
    <property type="match status" value="1"/>
</dbReference>
<sequence length="577" mass="65828">MQPLTKDRKNTIELYLCQGFSYKLGLPARSDKGGRPKALTKREQQHLVRAVIADGLENAVQAQQSLEQNLGKSVSVDTVRRALKDAGLVSFVKPKKPSINERNRKRRLQWARQHIVWTHQVCETLKHEGGSIMVWSCISWYGPGYIVNVVKCMTKYVYLEDLQDDLIKSLAWYMEESGKSTNQFIFMQDNDSLNIQLKSYQNGQMSKNFINYDSPPCGIHELWDRIGHTWYQITAEECQTLIKTEINSTEEQSNEVNYQLSFDIRPPSCNDRFVVENVDISNCFYKFQMFVMDLIKSSNLQMESQVHHLLSLSSILLLKKNRNHPDMESFFPSDVLNKVFNQCRLAWKLDDVFPNDIMLNLMQLSWNLSSGSMDRIDASSALMTTAKATTNRLDRKIILSIGQLLHTLPMEAIMEPTNESELITRYLLPAFQALFDDDDCATMIRWTTTQSVDVKKSSSSTNKPDCIISIIKGNYFKYNLGFGEVKSPMEVGNHIAVNKDLFRLGTFCKAANDADNLNACLALHVIGFDVTFYLLEQQADGLYTMTEVCHFTVPSSIEHIPAYLTNCDNVVSTQLAK</sequence>
<protein>
    <recommendedName>
        <fullName evidence="1">Transposase Tc1-like domain-containing protein</fullName>
    </recommendedName>
</protein>
<organism evidence="2 3">
    <name type="scientific">Rhizopus oryzae</name>
    <name type="common">Mucormycosis agent</name>
    <name type="synonym">Rhizopus arrhizus var. delemar</name>
    <dbReference type="NCBI Taxonomy" id="64495"/>
    <lineage>
        <taxon>Eukaryota</taxon>
        <taxon>Fungi</taxon>
        <taxon>Fungi incertae sedis</taxon>
        <taxon>Mucoromycota</taxon>
        <taxon>Mucoromycotina</taxon>
        <taxon>Mucoromycetes</taxon>
        <taxon>Mucorales</taxon>
        <taxon>Mucorineae</taxon>
        <taxon>Rhizopodaceae</taxon>
        <taxon>Rhizopus</taxon>
    </lineage>
</organism>
<dbReference type="AlphaFoldDB" id="A0A9P7BMH4"/>
<keyword evidence="3" id="KW-1185">Reference proteome</keyword>
<gene>
    <name evidence="2" type="ORF">G6F64_011613</name>
</gene>
<feature type="domain" description="Transposase Tc1-like" evidence="1">
    <location>
        <begin position="61"/>
        <end position="114"/>
    </location>
</feature>
<dbReference type="EMBL" id="JAANQT010002930">
    <property type="protein sequence ID" value="KAG1301648.1"/>
    <property type="molecule type" value="Genomic_DNA"/>
</dbReference>